<feature type="transmembrane region" description="Helical" evidence="5">
    <location>
        <begin position="252"/>
        <end position="276"/>
    </location>
</feature>
<dbReference type="EMBL" id="CP118381">
    <property type="protein sequence ID" value="WFD45154.1"/>
    <property type="molecule type" value="Genomic_DNA"/>
</dbReference>
<dbReference type="Proteomes" id="UP001214628">
    <property type="component" value="Chromosome 7"/>
</dbReference>
<evidence type="ECO:0000256" key="1">
    <source>
        <dbReference type="ARBA" id="ARBA00004141"/>
    </source>
</evidence>
<dbReference type="GO" id="GO:0015165">
    <property type="term" value="F:pyrimidine nucleotide-sugar transmembrane transporter activity"/>
    <property type="evidence" value="ECO:0007669"/>
    <property type="project" value="InterPro"/>
</dbReference>
<evidence type="ECO:0000313" key="8">
    <source>
        <dbReference type="Proteomes" id="UP001214628"/>
    </source>
</evidence>
<feature type="transmembrane region" description="Helical" evidence="5">
    <location>
        <begin position="181"/>
        <end position="201"/>
    </location>
</feature>
<evidence type="ECO:0000256" key="6">
    <source>
        <dbReference type="SAM" id="SignalP"/>
    </source>
</evidence>
<dbReference type="Pfam" id="PF04142">
    <property type="entry name" value="Nuc_sug_transp"/>
    <property type="match status" value="1"/>
</dbReference>
<keyword evidence="3 5" id="KW-1133">Transmembrane helix</keyword>
<keyword evidence="6" id="KW-0732">Signal</keyword>
<name>A0AAF0FEQ6_9BASI</name>
<dbReference type="GO" id="GO:0000139">
    <property type="term" value="C:Golgi membrane"/>
    <property type="evidence" value="ECO:0007669"/>
    <property type="project" value="InterPro"/>
</dbReference>
<evidence type="ECO:0008006" key="9">
    <source>
        <dbReference type="Google" id="ProtNLM"/>
    </source>
</evidence>
<accession>A0AAF0FEQ6</accession>
<dbReference type="PANTHER" id="PTHR13146">
    <property type="match status" value="1"/>
</dbReference>
<evidence type="ECO:0000256" key="2">
    <source>
        <dbReference type="ARBA" id="ARBA00022692"/>
    </source>
</evidence>
<protein>
    <recommendedName>
        <fullName evidence="9">Integral membrane protein</fullName>
    </recommendedName>
</protein>
<feature type="transmembrane region" description="Helical" evidence="5">
    <location>
        <begin position="288"/>
        <end position="314"/>
    </location>
</feature>
<organism evidence="7 8">
    <name type="scientific">Malassezia psittaci</name>
    <dbReference type="NCBI Taxonomy" id="1821823"/>
    <lineage>
        <taxon>Eukaryota</taxon>
        <taxon>Fungi</taxon>
        <taxon>Dikarya</taxon>
        <taxon>Basidiomycota</taxon>
        <taxon>Ustilaginomycotina</taxon>
        <taxon>Malasseziomycetes</taxon>
        <taxon>Malasseziales</taxon>
        <taxon>Malasseziaceae</taxon>
        <taxon>Malassezia</taxon>
    </lineage>
</organism>
<evidence type="ECO:0000256" key="5">
    <source>
        <dbReference type="SAM" id="Phobius"/>
    </source>
</evidence>
<dbReference type="AlphaFoldDB" id="A0AAF0FEQ6"/>
<dbReference type="SUPFAM" id="SSF103481">
    <property type="entry name" value="Multidrug resistance efflux transporter EmrE"/>
    <property type="match status" value="1"/>
</dbReference>
<feature type="transmembrane region" description="Helical" evidence="5">
    <location>
        <begin position="399"/>
        <end position="419"/>
    </location>
</feature>
<feature type="signal peptide" evidence="6">
    <location>
        <begin position="1"/>
        <end position="23"/>
    </location>
</feature>
<reference evidence="7" key="1">
    <citation type="submission" date="2023-02" db="EMBL/GenBank/DDBJ databases">
        <title>Mating type loci evolution in Malassezia.</title>
        <authorList>
            <person name="Coelho M.A."/>
        </authorList>
    </citation>
    <scope>NUCLEOTIDE SEQUENCE</scope>
    <source>
        <strain evidence="7">CBS 14136</strain>
    </source>
</reference>
<keyword evidence="2 5" id="KW-0812">Transmembrane</keyword>
<dbReference type="Gene3D" id="1.10.3730.20">
    <property type="match status" value="1"/>
</dbReference>
<keyword evidence="4 5" id="KW-0472">Membrane</keyword>
<feature type="transmembrane region" description="Helical" evidence="5">
    <location>
        <begin position="375"/>
        <end position="393"/>
    </location>
</feature>
<gene>
    <name evidence="7" type="ORF">MPSI1_003832</name>
</gene>
<dbReference type="InterPro" id="IPR037185">
    <property type="entry name" value="EmrE-like"/>
</dbReference>
<feature type="transmembrane region" description="Helical" evidence="5">
    <location>
        <begin position="52"/>
        <end position="72"/>
    </location>
</feature>
<sequence>MARGMSAKTGVLVLGMLLTGILNSLVSKWQDMQCVENCLPDSPGPKVTYSQPVWQTLQMFMGELCCLLPYYARLAQRKWRKYQRRKARMANNENQSLISINDESEYQPYGGVHASFLRVNVPNLFGNILPLDVGEGISTVHVRRKLHKWWKLAILFIVPALCDIFATTLMNSALIIMPVSIFQMTRGALVLWVGLFSVLFLHHRLRLYEWVSLILVMLGVAIVGLSSVLVNPESKASAAITAHISSSADTQAAVKALLGLAMVLSAQIFAALQFVYEEKVMGDHEVEPMLAVGLEGLFGSLLVLTLMPILHYFIGSTPSGHGGYFDMVTGWRQLTGVTPVLWGSFLCASSIALYNMFGLSVTRIVSATARSTIDTFRTLGITFVSIALGWEVLQPLSGLMQALGFASLAYGTFVFNGVMKPPRFLLKDREREQLA</sequence>
<feature type="transmembrane region" description="Helical" evidence="5">
    <location>
        <begin position="334"/>
        <end position="354"/>
    </location>
</feature>
<comment type="subcellular location">
    <subcellularLocation>
        <location evidence="1">Membrane</location>
        <topology evidence="1">Multi-pass membrane protein</topology>
    </subcellularLocation>
</comment>
<feature type="chain" id="PRO_5041993549" description="Integral membrane protein" evidence="6">
    <location>
        <begin position="24"/>
        <end position="435"/>
    </location>
</feature>
<keyword evidence="8" id="KW-1185">Reference proteome</keyword>
<dbReference type="PANTHER" id="PTHR13146:SF0">
    <property type="entry name" value="SOLUTE CARRIER FAMILY 35 MEMBER F6"/>
    <property type="match status" value="1"/>
</dbReference>
<dbReference type="InterPro" id="IPR012404">
    <property type="entry name" value="UCP036436"/>
</dbReference>
<feature type="transmembrane region" description="Helical" evidence="5">
    <location>
        <begin position="213"/>
        <end position="232"/>
    </location>
</feature>
<dbReference type="PIRSF" id="PIRSF036436">
    <property type="entry name" value="UCP036436"/>
    <property type="match status" value="1"/>
</dbReference>
<dbReference type="InterPro" id="IPR007271">
    <property type="entry name" value="Nuc_sug_transpt"/>
</dbReference>
<evidence type="ECO:0000256" key="3">
    <source>
        <dbReference type="ARBA" id="ARBA00022989"/>
    </source>
</evidence>
<proteinExistence type="predicted"/>
<feature type="transmembrane region" description="Helical" evidence="5">
    <location>
        <begin position="152"/>
        <end position="175"/>
    </location>
</feature>
<evidence type="ECO:0000256" key="4">
    <source>
        <dbReference type="ARBA" id="ARBA00023136"/>
    </source>
</evidence>
<evidence type="ECO:0000313" key="7">
    <source>
        <dbReference type="EMBL" id="WFD45154.1"/>
    </source>
</evidence>